<reference evidence="2" key="1">
    <citation type="submission" date="2023-07" db="EMBL/GenBank/DDBJ databases">
        <title>Chromosome-level genome assembly of Artemia franciscana.</title>
        <authorList>
            <person name="Jo E."/>
        </authorList>
    </citation>
    <scope>NUCLEOTIDE SEQUENCE</scope>
    <source>
        <tissue evidence="2">Whole body</tissue>
    </source>
</reference>
<evidence type="ECO:0000256" key="1">
    <source>
        <dbReference type="SAM" id="MobiDB-lite"/>
    </source>
</evidence>
<keyword evidence="3" id="KW-1185">Reference proteome</keyword>
<feature type="region of interest" description="Disordered" evidence="1">
    <location>
        <begin position="79"/>
        <end position="98"/>
    </location>
</feature>
<proteinExistence type="predicted"/>
<sequence length="139" mass="15842">MADFRVLARAHGFIKLVEVLKKNSAVNGDFNVDQRELILEEQSQQVQDVPSSNLDFNSKNWSNFHTLVNVAVSDYTKEEPVLGRSTEGASRPDSQPSFLPFPLAYYDPYSYWKNYFRDLNSTKDEGDHPGTSILNNNHT</sequence>
<evidence type="ECO:0000313" key="2">
    <source>
        <dbReference type="EMBL" id="KAK2701337.1"/>
    </source>
</evidence>
<dbReference type="Proteomes" id="UP001187531">
    <property type="component" value="Unassembled WGS sequence"/>
</dbReference>
<feature type="non-terminal residue" evidence="2">
    <location>
        <position position="1"/>
    </location>
</feature>
<dbReference type="AlphaFoldDB" id="A0AA88KSP8"/>
<accession>A0AA88KSP8</accession>
<gene>
    <name evidence="2" type="ORF">QYM36_020002</name>
</gene>
<name>A0AA88KSP8_ARTSF</name>
<dbReference type="EMBL" id="JAVRJZ010005736">
    <property type="protein sequence ID" value="KAK2701337.1"/>
    <property type="molecule type" value="Genomic_DNA"/>
</dbReference>
<organism evidence="2 3">
    <name type="scientific">Artemia franciscana</name>
    <name type="common">Brine shrimp</name>
    <name type="synonym">Artemia sanfranciscana</name>
    <dbReference type="NCBI Taxonomy" id="6661"/>
    <lineage>
        <taxon>Eukaryota</taxon>
        <taxon>Metazoa</taxon>
        <taxon>Ecdysozoa</taxon>
        <taxon>Arthropoda</taxon>
        <taxon>Crustacea</taxon>
        <taxon>Branchiopoda</taxon>
        <taxon>Anostraca</taxon>
        <taxon>Artemiidae</taxon>
        <taxon>Artemia</taxon>
    </lineage>
</organism>
<protein>
    <submittedName>
        <fullName evidence="2">Uncharacterized protein</fullName>
    </submittedName>
</protein>
<evidence type="ECO:0000313" key="3">
    <source>
        <dbReference type="Proteomes" id="UP001187531"/>
    </source>
</evidence>
<comment type="caution">
    <text evidence="2">The sequence shown here is derived from an EMBL/GenBank/DDBJ whole genome shotgun (WGS) entry which is preliminary data.</text>
</comment>